<feature type="transmembrane region" description="Helical" evidence="1">
    <location>
        <begin position="101"/>
        <end position="118"/>
    </location>
</feature>
<sequence length="132" mass="15650">MFLKKCTNNKFYFANPLLCSIIKKKEDVLMLQPYFAFGVPLFLLVLYLLFALIHRQTTIHYLRFILLLISTFLMVFSFQVLQESWTINPETLKDAAYSPQWLWIPLGIGLILTLYNAWHGLRTMIKYKTDKH</sequence>
<name>A0A125W1V8_ENTFL</name>
<accession>A0A125W1V8</accession>
<gene>
    <name evidence="2" type="ORF">HMPREF9498_03220</name>
</gene>
<organism evidence="2 3">
    <name type="scientific">Enterococcus faecalis TX4248</name>
    <dbReference type="NCBI Taxonomy" id="749495"/>
    <lineage>
        <taxon>Bacteria</taxon>
        <taxon>Bacillati</taxon>
        <taxon>Bacillota</taxon>
        <taxon>Bacilli</taxon>
        <taxon>Lactobacillales</taxon>
        <taxon>Enterococcaceae</taxon>
        <taxon>Enterococcus</taxon>
    </lineage>
</organism>
<dbReference type="HOGENOM" id="CLU_157843_0_0_9"/>
<protein>
    <submittedName>
        <fullName evidence="2">Uncharacterized protein</fullName>
    </submittedName>
</protein>
<dbReference type="RefSeq" id="WP_002382283.1">
    <property type="nucleotide sequence ID" value="NZ_GL454489.1"/>
</dbReference>
<reference evidence="2 3" key="1">
    <citation type="submission" date="2010-07" db="EMBL/GenBank/DDBJ databases">
        <authorList>
            <person name="Sid Ahmed O."/>
        </authorList>
    </citation>
    <scope>NUCLEOTIDE SEQUENCE [LARGE SCALE GENOMIC DNA]</scope>
    <source>
        <strain evidence="2 3">TX4248</strain>
    </source>
</reference>
<comment type="caution">
    <text evidence="2">The sequence shown here is derived from an EMBL/GenBank/DDBJ whole genome shotgun (WGS) entry which is preliminary data.</text>
</comment>
<dbReference type="Proteomes" id="UP000004846">
    <property type="component" value="Unassembled WGS sequence"/>
</dbReference>
<evidence type="ECO:0000313" key="2">
    <source>
        <dbReference type="EMBL" id="EFM81281.1"/>
    </source>
</evidence>
<evidence type="ECO:0000313" key="3">
    <source>
        <dbReference type="Proteomes" id="UP000004846"/>
    </source>
</evidence>
<keyword evidence="1" id="KW-0472">Membrane</keyword>
<dbReference type="EMBL" id="AEBR01000110">
    <property type="protein sequence ID" value="EFM81281.1"/>
    <property type="molecule type" value="Genomic_DNA"/>
</dbReference>
<proteinExistence type="predicted"/>
<keyword evidence="1" id="KW-0812">Transmembrane</keyword>
<feature type="transmembrane region" description="Helical" evidence="1">
    <location>
        <begin position="34"/>
        <end position="54"/>
    </location>
</feature>
<keyword evidence="1" id="KW-1133">Transmembrane helix</keyword>
<dbReference type="AlphaFoldDB" id="A0A125W1V8"/>
<evidence type="ECO:0000256" key="1">
    <source>
        <dbReference type="SAM" id="Phobius"/>
    </source>
</evidence>
<feature type="transmembrane region" description="Helical" evidence="1">
    <location>
        <begin position="61"/>
        <end position="81"/>
    </location>
</feature>